<dbReference type="Pfam" id="PF00990">
    <property type="entry name" value="GGDEF"/>
    <property type="match status" value="1"/>
</dbReference>
<dbReference type="Gene3D" id="3.30.70.270">
    <property type="match status" value="1"/>
</dbReference>
<sequence>MTELDLSGLAGVLEDSPIGVSISRRRDGVIVFANHTFTELLGVPRQTLLGSRARDYYVDDDQRAAVIKHLRRHGSVDHAEVQFRRADGTPFWTLLTIRENTYAGEPVNLAWVYDITERKSSEEKLQLAAKVVETANEGIMITGPDGVIEAVNTAFTRITGFSLDEAVGQKPNILKSGRHDQDFYRDMWRSILETGQWQGEVWNRRRTGEVFIEWLSIATVRDASGSVSHMLGVFSDITARKEDEEKVWRQANFDVLTGLPNRSLFLDRLGQAVKAARRDKTRFALLFVDLDGFKAVNDTFGHAVGDLLLQAAATRLLLSVRSSDTVARLSGDEFVVILHDVESRDEVGLVAGKAVGRLAEPYDLDGHAVSVQASIGVALYPDDAEDAAMLIRLADRAMYTVKGSGKNNFAFHQMPERLVYPLDS</sequence>
<feature type="domain" description="PAS" evidence="1">
    <location>
        <begin position="124"/>
        <end position="169"/>
    </location>
</feature>
<dbReference type="SUPFAM" id="SSF55073">
    <property type="entry name" value="Nucleotide cyclase"/>
    <property type="match status" value="1"/>
</dbReference>
<dbReference type="NCBIfam" id="TIGR00229">
    <property type="entry name" value="sensory_box"/>
    <property type="match status" value="2"/>
</dbReference>
<dbReference type="PROSITE" id="PS50112">
    <property type="entry name" value="PAS"/>
    <property type="match status" value="2"/>
</dbReference>
<dbReference type="PANTHER" id="PTHR46663:SF3">
    <property type="entry name" value="SLL0267 PROTEIN"/>
    <property type="match status" value="1"/>
</dbReference>
<dbReference type="EMBL" id="LWQT01000051">
    <property type="protein sequence ID" value="OAN50651.1"/>
    <property type="molecule type" value="Genomic_DNA"/>
</dbReference>
<feature type="domain" description="GGDEF" evidence="3">
    <location>
        <begin position="281"/>
        <end position="414"/>
    </location>
</feature>
<dbReference type="PANTHER" id="PTHR46663">
    <property type="entry name" value="DIGUANYLATE CYCLASE DGCT-RELATED"/>
    <property type="match status" value="1"/>
</dbReference>
<dbReference type="SMART" id="SM00267">
    <property type="entry name" value="GGDEF"/>
    <property type="match status" value="1"/>
</dbReference>
<dbReference type="InterPro" id="IPR000160">
    <property type="entry name" value="GGDEF_dom"/>
</dbReference>
<dbReference type="RefSeq" id="WP_068492103.1">
    <property type="nucleotide sequence ID" value="NZ_LWQT01000051.1"/>
</dbReference>
<gene>
    <name evidence="4" type="ORF">A6A04_17625</name>
</gene>
<dbReference type="InterPro" id="IPR052163">
    <property type="entry name" value="DGC-Regulatory_Protein"/>
</dbReference>
<dbReference type="InterPro" id="IPR000700">
    <property type="entry name" value="PAS-assoc_C"/>
</dbReference>
<dbReference type="SUPFAM" id="SSF55785">
    <property type="entry name" value="PYP-like sensor domain (PAS domain)"/>
    <property type="match status" value="2"/>
</dbReference>
<dbReference type="OrthoDB" id="7333362at2"/>
<dbReference type="SMART" id="SM00091">
    <property type="entry name" value="PAS"/>
    <property type="match status" value="2"/>
</dbReference>
<evidence type="ECO:0000313" key="4">
    <source>
        <dbReference type="EMBL" id="OAN50651.1"/>
    </source>
</evidence>
<dbReference type="Gene3D" id="3.30.450.20">
    <property type="entry name" value="PAS domain"/>
    <property type="match status" value="2"/>
</dbReference>
<dbReference type="InterPro" id="IPR000014">
    <property type="entry name" value="PAS"/>
</dbReference>
<dbReference type="SMART" id="SM00086">
    <property type="entry name" value="PAC"/>
    <property type="match status" value="2"/>
</dbReference>
<feature type="domain" description="PAS" evidence="1">
    <location>
        <begin position="27"/>
        <end position="72"/>
    </location>
</feature>
<dbReference type="Proteomes" id="UP000078428">
    <property type="component" value="Unassembled WGS sequence"/>
</dbReference>
<dbReference type="STRING" id="1285242.A6A04_17625"/>
<dbReference type="Pfam" id="PF13426">
    <property type="entry name" value="PAS_9"/>
    <property type="match status" value="2"/>
</dbReference>
<evidence type="ECO:0000259" key="1">
    <source>
        <dbReference type="PROSITE" id="PS50112"/>
    </source>
</evidence>
<dbReference type="PROSITE" id="PS50113">
    <property type="entry name" value="PAC"/>
    <property type="match status" value="2"/>
</dbReference>
<protein>
    <submittedName>
        <fullName evidence="4">Response regulator</fullName>
    </submittedName>
</protein>
<comment type="caution">
    <text evidence="4">The sequence shown here is derived from an EMBL/GenBank/DDBJ whole genome shotgun (WGS) entry which is preliminary data.</text>
</comment>
<dbReference type="CDD" id="cd00130">
    <property type="entry name" value="PAS"/>
    <property type="match status" value="2"/>
</dbReference>
<evidence type="ECO:0000259" key="3">
    <source>
        <dbReference type="PROSITE" id="PS50887"/>
    </source>
</evidence>
<dbReference type="InterPro" id="IPR043128">
    <property type="entry name" value="Rev_trsase/Diguanyl_cyclase"/>
</dbReference>
<reference evidence="4 5" key="1">
    <citation type="submission" date="2016-04" db="EMBL/GenBank/DDBJ databases">
        <title>Draft genome sequence of freshwater magnetotactic bacteria Magnetospirillum marisnigri SP-1 and Magnetospirillum moscoviense BB-1.</title>
        <authorList>
            <person name="Koziaeva V."/>
            <person name="Dziuba M.V."/>
            <person name="Ivanov T.M."/>
            <person name="Kuznetsov B."/>
            <person name="Grouzdev D.S."/>
        </authorList>
    </citation>
    <scope>NUCLEOTIDE SEQUENCE [LARGE SCALE GENOMIC DNA]</scope>
    <source>
        <strain evidence="4 5">SP-1</strain>
    </source>
</reference>
<dbReference type="PROSITE" id="PS50887">
    <property type="entry name" value="GGDEF"/>
    <property type="match status" value="1"/>
</dbReference>
<feature type="domain" description="PAC" evidence="2">
    <location>
        <begin position="197"/>
        <end position="249"/>
    </location>
</feature>
<name>A0A178MPX4_9PROT</name>
<dbReference type="InterPro" id="IPR029787">
    <property type="entry name" value="Nucleotide_cyclase"/>
</dbReference>
<dbReference type="InterPro" id="IPR035965">
    <property type="entry name" value="PAS-like_dom_sf"/>
</dbReference>
<dbReference type="AlphaFoldDB" id="A0A178MPX4"/>
<feature type="domain" description="PAC" evidence="2">
    <location>
        <begin position="77"/>
        <end position="127"/>
    </location>
</feature>
<evidence type="ECO:0000313" key="5">
    <source>
        <dbReference type="Proteomes" id="UP000078428"/>
    </source>
</evidence>
<accession>A0A178MPX4</accession>
<dbReference type="InterPro" id="IPR001610">
    <property type="entry name" value="PAC"/>
</dbReference>
<proteinExistence type="predicted"/>
<dbReference type="CDD" id="cd01949">
    <property type="entry name" value="GGDEF"/>
    <property type="match status" value="1"/>
</dbReference>
<organism evidence="4 5">
    <name type="scientific">Paramagnetospirillum marisnigri</name>
    <dbReference type="NCBI Taxonomy" id="1285242"/>
    <lineage>
        <taxon>Bacteria</taxon>
        <taxon>Pseudomonadati</taxon>
        <taxon>Pseudomonadota</taxon>
        <taxon>Alphaproteobacteria</taxon>
        <taxon>Rhodospirillales</taxon>
        <taxon>Magnetospirillaceae</taxon>
        <taxon>Paramagnetospirillum</taxon>
    </lineage>
</organism>
<evidence type="ECO:0000259" key="2">
    <source>
        <dbReference type="PROSITE" id="PS50113"/>
    </source>
</evidence>
<dbReference type="NCBIfam" id="TIGR00254">
    <property type="entry name" value="GGDEF"/>
    <property type="match status" value="1"/>
</dbReference>
<keyword evidence="5" id="KW-1185">Reference proteome</keyword>